<gene>
    <name evidence="4" type="ORF">CcCBS67573_g00880</name>
</gene>
<feature type="region of interest" description="Disordered" evidence="2">
    <location>
        <begin position="994"/>
        <end position="1013"/>
    </location>
</feature>
<dbReference type="PANTHER" id="PTHR21344:SF1">
    <property type="entry name" value="RAL GTPASE-ACTIVATING PROTEIN SUBUNIT BETA"/>
    <property type="match status" value="1"/>
</dbReference>
<organism evidence="4 5">
    <name type="scientific">Chytriomyces confervae</name>
    <dbReference type="NCBI Taxonomy" id="246404"/>
    <lineage>
        <taxon>Eukaryota</taxon>
        <taxon>Fungi</taxon>
        <taxon>Fungi incertae sedis</taxon>
        <taxon>Chytridiomycota</taxon>
        <taxon>Chytridiomycota incertae sedis</taxon>
        <taxon>Chytridiomycetes</taxon>
        <taxon>Chytridiales</taxon>
        <taxon>Chytriomycetaceae</taxon>
        <taxon>Chytriomyces</taxon>
    </lineage>
</organism>
<evidence type="ECO:0000256" key="1">
    <source>
        <dbReference type="ARBA" id="ARBA00022468"/>
    </source>
</evidence>
<dbReference type="OrthoDB" id="1749473at2759"/>
<feature type="region of interest" description="Disordered" evidence="2">
    <location>
        <begin position="773"/>
        <end position="806"/>
    </location>
</feature>
<sequence>MFLDRICQLGLLQHDPESNIVAPLPLAVRRKLIWEVVQCLSSRTSILAVPPAQVLSSTRHVEWMMELLGAGFALPIEDVAIVGECVAVYRVWLLDNPDLIPSALRAAIGQAYEQRFLQTCFMHMSLLFQPRKPHDAATLQNEPLNPDTQCATHVNLCRQILAVFLTCAQQQTQKQMSAHSQSEYSFSNETWSVLIKVVLGCADRLLVEPTLQCVSNSGGLGADDKGNRRTSYLEGTSSVEKGLVALWGGRGAESKDRTPMGSVSGEFNLGPKMGDALCDSLSKVLFEVWLRSGEMSVDLWSCLKEEFFKWTHRIEVIRNWNAVVLGLTNRVINQLYGGSEGTLQTCVTFVTGGSFSLDLKEDFAVYAWHRLTYIIGNVNSIESPEIFHVAIKGIAKVVDAFHAVGIDSGAESDSNSPEGNTLLHMFGAWLFEAVTRKSPEYEDGISEAYAILCRIFCQRQRRKQFLQTYLARFYSALSVGLRTGHPQTLTSIILNCEHFFGMDLQGSRVLVYDFAIGVRRVLPAIEDKEWGSTSGLDELRRGTLKVLGCIMGFSNRFSTVPMKGLIPQEKNEWSARIQEIYQDSEPRPSSSVTGVDQGTAAPKSKFSSLKLFCLDVLLSSLSVEQNPQNCKFILHLLGCFAYEEVLHCPGAICLILDAVKAKMLSKTWPHEVMPSVFDLLSQTSAFWAPVNNCVKSTSKDVVSTLCSYVDGLFCEDDVITNQQMIIKGYDCMIRWALVGGWIEKEKDCLLKVYASLCRGVSILSRDDEFSAVSGSNPGSSKHQSGSNGNISAGQLPTTPTSQSTNSTTSALANHFATFAGNVSSAMGSDKIRKGRRSLKSRGTTITSPLATLVAAVTTANGKDAVPTSPLKSNVGVSTFAKLTAESSVKAAAEICLSQMLNHLGNFPPRGSTSGVSRVSTLFCEISEVKRLLAQRRYLLDSVCSTSELDMHADGRNSLEDLGPSISEYKRFLRYYVYDNRIILGLLEQPEWAMPDNASNDSDSETSDQTPRDPKLILIIRDATGKFSWQSTLKYFDANQKKDSTASTRVSCDMKKLQPLAVADLRVTESARRPRPVSAPHAGRSRMAVELPVEIPSKCVHESDGNLVESIEFEVTSASVMGDAQEKIAPYSLKPSLPPHIPANSEVLTAECYNESAIPKFADLVNADTEEGRKYELLKRTIEKCIQAEQESYDSFASNAEPVDRNTAARPTPPVDQYDPNIPSCAFRLFLTHMGFLGLESHEKLKPLVMTEAFLKDLEKMDGLAERECFGINVLYSKDANASIETLLRPKTIDNEFFKFLHSIGTPVDLRKHVGYRGNLSSSTCRTTSYFASRNVEMIFNSPYTIRVPESIPMDEAERLSELKNVYTNSTPDTHVLILWIESLHDLAQLIKRITSTLLPSVTAAIVVHPQASASGLYDIRILNAAGLVEENWAIGPLVNGMIISQSALAKLVRSSAQSAHLVTRVLKSNYRRPHTARRLMIEEICNKHKLATSWAGFYADLFSFDSPKD</sequence>
<dbReference type="SUPFAM" id="SSF111347">
    <property type="entry name" value="Rap/Ran-GAP"/>
    <property type="match status" value="1"/>
</dbReference>
<dbReference type="Gene3D" id="3.40.50.11210">
    <property type="entry name" value="Rap/Ran-GAP"/>
    <property type="match status" value="1"/>
</dbReference>
<evidence type="ECO:0000313" key="4">
    <source>
        <dbReference type="EMBL" id="TPX77857.1"/>
    </source>
</evidence>
<keyword evidence="5" id="KW-1185">Reference proteome</keyword>
<dbReference type="GO" id="GO:0051056">
    <property type="term" value="P:regulation of small GTPase mediated signal transduction"/>
    <property type="evidence" value="ECO:0007669"/>
    <property type="project" value="InterPro"/>
</dbReference>
<dbReference type="Proteomes" id="UP000320333">
    <property type="component" value="Unassembled WGS sequence"/>
</dbReference>
<dbReference type="EMBL" id="QEAP01000013">
    <property type="protein sequence ID" value="TPX77857.1"/>
    <property type="molecule type" value="Genomic_DNA"/>
</dbReference>
<dbReference type="STRING" id="246404.A0A507FSH9"/>
<dbReference type="InterPro" id="IPR035974">
    <property type="entry name" value="Rap/Ran-GAP_sf"/>
</dbReference>
<dbReference type="InterPro" id="IPR046859">
    <property type="entry name" value="RGPA/RALGAPB_N"/>
</dbReference>
<evidence type="ECO:0000256" key="2">
    <source>
        <dbReference type="SAM" id="MobiDB-lite"/>
    </source>
</evidence>
<evidence type="ECO:0000259" key="3">
    <source>
        <dbReference type="PROSITE" id="PS50085"/>
    </source>
</evidence>
<dbReference type="InterPro" id="IPR000331">
    <property type="entry name" value="Rap/Ran_GAP_dom"/>
</dbReference>
<protein>
    <recommendedName>
        <fullName evidence="3">Rap-GAP domain-containing protein</fullName>
    </recommendedName>
</protein>
<proteinExistence type="predicted"/>
<feature type="domain" description="Rap-GAP" evidence="3">
    <location>
        <begin position="1257"/>
        <end position="1484"/>
    </location>
</feature>
<dbReference type="Pfam" id="PF20412">
    <property type="entry name" value="RALGAPB_N"/>
    <property type="match status" value="1"/>
</dbReference>
<dbReference type="InterPro" id="IPR039930">
    <property type="entry name" value="RALGAPB"/>
</dbReference>
<dbReference type="Pfam" id="PF02145">
    <property type="entry name" value="Rap_GAP"/>
    <property type="match status" value="1"/>
</dbReference>
<keyword evidence="1" id="KW-0343">GTPase activation</keyword>
<accession>A0A507FSH9</accession>
<evidence type="ECO:0000313" key="5">
    <source>
        <dbReference type="Proteomes" id="UP000320333"/>
    </source>
</evidence>
<dbReference type="PANTHER" id="PTHR21344">
    <property type="entry name" value="RAL GTPASE-ACTIVATING PROTEIN SUBUNIT BETA"/>
    <property type="match status" value="1"/>
</dbReference>
<feature type="compositionally biased region" description="Polar residues" evidence="2">
    <location>
        <begin position="773"/>
        <end position="792"/>
    </location>
</feature>
<dbReference type="GO" id="GO:0005096">
    <property type="term" value="F:GTPase activator activity"/>
    <property type="evidence" value="ECO:0007669"/>
    <property type="project" value="UniProtKB-KW"/>
</dbReference>
<name>A0A507FSH9_9FUNG</name>
<comment type="caution">
    <text evidence="4">The sequence shown here is derived from an EMBL/GenBank/DDBJ whole genome shotgun (WGS) entry which is preliminary data.</text>
</comment>
<reference evidence="4 5" key="1">
    <citation type="journal article" date="2019" name="Sci. Rep.">
        <title>Comparative genomics of chytrid fungi reveal insights into the obligate biotrophic and pathogenic lifestyle of Synchytrium endobioticum.</title>
        <authorList>
            <person name="van de Vossenberg B.T.L.H."/>
            <person name="Warris S."/>
            <person name="Nguyen H.D.T."/>
            <person name="van Gent-Pelzer M.P.E."/>
            <person name="Joly D.L."/>
            <person name="van de Geest H.C."/>
            <person name="Bonants P.J.M."/>
            <person name="Smith D.S."/>
            <person name="Levesque C.A."/>
            <person name="van der Lee T.A.J."/>
        </authorList>
    </citation>
    <scope>NUCLEOTIDE SEQUENCE [LARGE SCALE GENOMIC DNA]</scope>
    <source>
        <strain evidence="4 5">CBS 675.73</strain>
    </source>
</reference>
<dbReference type="PROSITE" id="PS50085">
    <property type="entry name" value="RAPGAP"/>
    <property type="match status" value="1"/>
</dbReference>
<feature type="compositionally biased region" description="Low complexity" evidence="2">
    <location>
        <begin position="794"/>
        <end position="806"/>
    </location>
</feature>